<proteinExistence type="predicted"/>
<protein>
    <submittedName>
        <fullName evidence="1">Uncharacterized protein</fullName>
    </submittedName>
</protein>
<comment type="caution">
    <text evidence="1">The sequence shown here is derived from an EMBL/GenBank/DDBJ whole genome shotgun (WGS) entry which is preliminary data.</text>
</comment>
<sequence length="68" mass="7835">MSSSRARPLLRARVQLAREQRWCSMSRRLHRCSFLRADCAPPPLSCCSGAFPHCPSRVRASQRLRRPN</sequence>
<evidence type="ECO:0000313" key="1">
    <source>
        <dbReference type="EMBL" id="GMR51478.1"/>
    </source>
</evidence>
<gene>
    <name evidence="1" type="ORF">PMAYCL1PPCAC_21673</name>
</gene>
<dbReference type="Proteomes" id="UP001328107">
    <property type="component" value="Unassembled WGS sequence"/>
</dbReference>
<organism evidence="1 2">
    <name type="scientific">Pristionchus mayeri</name>
    <dbReference type="NCBI Taxonomy" id="1317129"/>
    <lineage>
        <taxon>Eukaryota</taxon>
        <taxon>Metazoa</taxon>
        <taxon>Ecdysozoa</taxon>
        <taxon>Nematoda</taxon>
        <taxon>Chromadorea</taxon>
        <taxon>Rhabditida</taxon>
        <taxon>Rhabditina</taxon>
        <taxon>Diplogasteromorpha</taxon>
        <taxon>Diplogasteroidea</taxon>
        <taxon>Neodiplogasteridae</taxon>
        <taxon>Pristionchus</taxon>
    </lineage>
</organism>
<reference evidence="2" key="1">
    <citation type="submission" date="2022-10" db="EMBL/GenBank/DDBJ databases">
        <title>Genome assembly of Pristionchus species.</title>
        <authorList>
            <person name="Yoshida K."/>
            <person name="Sommer R.J."/>
        </authorList>
    </citation>
    <scope>NUCLEOTIDE SEQUENCE [LARGE SCALE GENOMIC DNA]</scope>
    <source>
        <strain evidence="2">RS5460</strain>
    </source>
</reference>
<keyword evidence="2" id="KW-1185">Reference proteome</keyword>
<dbReference type="EMBL" id="BTRK01000005">
    <property type="protein sequence ID" value="GMR51478.1"/>
    <property type="molecule type" value="Genomic_DNA"/>
</dbReference>
<dbReference type="AlphaFoldDB" id="A0AAN5I459"/>
<name>A0AAN5I459_9BILA</name>
<accession>A0AAN5I459</accession>
<evidence type="ECO:0000313" key="2">
    <source>
        <dbReference type="Proteomes" id="UP001328107"/>
    </source>
</evidence>